<dbReference type="InterPro" id="IPR029033">
    <property type="entry name" value="His_PPase_superfam"/>
</dbReference>
<sequence length="78" mass="8770">MVVSHAPVIDGLYRIITDSIERPRSLADLNRMGLNYPFSSVTTLEQNPRTMKWSLNLDAISPLTNMHLSSAIQIPVFD</sequence>
<evidence type="ECO:0000313" key="2">
    <source>
        <dbReference type="WBParaSite" id="PSU_v2.g19423.t1"/>
    </source>
</evidence>
<dbReference type="WBParaSite" id="PSU_v2.g19423.t1">
    <property type="protein sequence ID" value="PSU_v2.g19423.t1"/>
    <property type="gene ID" value="PSU_v2.g19423"/>
</dbReference>
<name>A0A914YIT5_9BILA</name>
<protein>
    <submittedName>
        <fullName evidence="2">Phosphoglycerate mutase</fullName>
    </submittedName>
</protein>
<dbReference type="AlphaFoldDB" id="A0A914YIT5"/>
<accession>A0A914YIT5</accession>
<evidence type="ECO:0000313" key="1">
    <source>
        <dbReference type="Proteomes" id="UP000887577"/>
    </source>
</evidence>
<reference evidence="2" key="1">
    <citation type="submission" date="2022-11" db="UniProtKB">
        <authorList>
            <consortium name="WormBaseParasite"/>
        </authorList>
    </citation>
    <scope>IDENTIFICATION</scope>
</reference>
<organism evidence="1 2">
    <name type="scientific">Panagrolaimus superbus</name>
    <dbReference type="NCBI Taxonomy" id="310955"/>
    <lineage>
        <taxon>Eukaryota</taxon>
        <taxon>Metazoa</taxon>
        <taxon>Ecdysozoa</taxon>
        <taxon>Nematoda</taxon>
        <taxon>Chromadorea</taxon>
        <taxon>Rhabditida</taxon>
        <taxon>Tylenchina</taxon>
        <taxon>Panagrolaimomorpha</taxon>
        <taxon>Panagrolaimoidea</taxon>
        <taxon>Panagrolaimidae</taxon>
        <taxon>Panagrolaimus</taxon>
    </lineage>
</organism>
<proteinExistence type="predicted"/>
<dbReference type="Gene3D" id="3.40.50.1240">
    <property type="entry name" value="Phosphoglycerate mutase-like"/>
    <property type="match status" value="1"/>
</dbReference>
<dbReference type="Proteomes" id="UP000887577">
    <property type="component" value="Unplaced"/>
</dbReference>
<dbReference type="GO" id="GO:0016791">
    <property type="term" value="F:phosphatase activity"/>
    <property type="evidence" value="ECO:0007669"/>
    <property type="project" value="UniProtKB-ARBA"/>
</dbReference>
<keyword evidence="1" id="KW-1185">Reference proteome</keyword>